<protein>
    <submittedName>
        <fullName evidence="1">Uncharacterized protein</fullName>
    </submittedName>
</protein>
<sequence length="243" mass="26399">MSTYTVPTGVADVPLKPIEGAMPMHWHEGQVEHEGFNNSALRQASQALGFLHTTYNADNEFRGNQDPEDRAAKHDRLVRERVEASERAAEQRLGSAMQSVRGELQHVERNLEEAAGLKANPAHFNAITSAFFMMKPGQRAETLAGLIQQGENAALATLIEAPLFLTGLVAEQRDNIRNRVMEKADPAAFRLRNALLLAMTKIDAAGDAMAPTFAKLRAGTEPGAAKTRAELAAARNIAAHNGR</sequence>
<keyword evidence="2" id="KW-1185">Reference proteome</keyword>
<name>A0A147I1K4_9SPHN</name>
<dbReference type="EMBL" id="LDTB01000039">
    <property type="protein sequence ID" value="KTT71474.1"/>
    <property type="molecule type" value="Genomic_DNA"/>
</dbReference>
<comment type="caution">
    <text evidence="1">The sequence shown here is derived from an EMBL/GenBank/DDBJ whole genome shotgun (WGS) entry which is preliminary data.</text>
</comment>
<dbReference type="RefSeq" id="WP_058755887.1">
    <property type="nucleotide sequence ID" value="NZ_LDTB01000039.1"/>
</dbReference>
<accession>A0A147I1K4</accession>
<dbReference type="Proteomes" id="UP000074310">
    <property type="component" value="Unassembled WGS sequence"/>
</dbReference>
<reference evidence="1 2" key="1">
    <citation type="journal article" date="2016" name="Front. Microbiol.">
        <title>Genomic Resource of Rice Seed Associated Bacteria.</title>
        <authorList>
            <person name="Midha S."/>
            <person name="Bansal K."/>
            <person name="Sharma S."/>
            <person name="Kumar N."/>
            <person name="Patil P.P."/>
            <person name="Chaudhry V."/>
            <person name="Patil P.B."/>
        </authorList>
    </citation>
    <scope>NUCLEOTIDE SEQUENCE [LARGE SCALE GENOMIC DNA]</scope>
    <source>
        <strain evidence="1 2">NS334</strain>
    </source>
</reference>
<organism evidence="1 2">
    <name type="scientific">Sphingomonas endophytica</name>
    <dbReference type="NCBI Taxonomy" id="869719"/>
    <lineage>
        <taxon>Bacteria</taxon>
        <taxon>Pseudomonadati</taxon>
        <taxon>Pseudomonadota</taxon>
        <taxon>Alphaproteobacteria</taxon>
        <taxon>Sphingomonadales</taxon>
        <taxon>Sphingomonadaceae</taxon>
        <taxon>Sphingomonas</taxon>
    </lineage>
</organism>
<evidence type="ECO:0000313" key="2">
    <source>
        <dbReference type="Proteomes" id="UP000074310"/>
    </source>
</evidence>
<dbReference type="AlphaFoldDB" id="A0A147I1K4"/>
<evidence type="ECO:0000313" key="1">
    <source>
        <dbReference type="EMBL" id="KTT71474.1"/>
    </source>
</evidence>
<gene>
    <name evidence="1" type="ORF">NS334_10335</name>
</gene>
<proteinExistence type="predicted"/>
<dbReference type="PATRIC" id="fig|869719.3.peg.1938"/>